<dbReference type="InterPro" id="IPR011010">
    <property type="entry name" value="DNA_brk_join_enz"/>
</dbReference>
<dbReference type="RefSeq" id="WP_322597642.1">
    <property type="nucleotide sequence ID" value="NZ_BAAAPT010000002.1"/>
</dbReference>
<keyword evidence="6" id="KW-1185">Reference proteome</keyword>
<dbReference type="SUPFAM" id="SSF56349">
    <property type="entry name" value="DNA breaking-rejoining enzymes"/>
    <property type="match status" value="1"/>
</dbReference>
<reference evidence="5 6" key="1">
    <citation type="submission" date="2023-10" db="EMBL/GenBank/DDBJ databases">
        <title>Microbacterium xanthum sp. nov., isolated from seaweed.</title>
        <authorList>
            <person name="Lee S.D."/>
        </authorList>
    </citation>
    <scope>NUCLEOTIDE SEQUENCE [LARGE SCALE GENOMIC DNA]</scope>
    <source>
        <strain evidence="5 6">KCTC 19124</strain>
    </source>
</reference>
<dbReference type="InterPro" id="IPR044068">
    <property type="entry name" value="CB"/>
</dbReference>
<dbReference type="PANTHER" id="PTHR30349">
    <property type="entry name" value="PHAGE INTEGRASE-RELATED"/>
    <property type="match status" value="1"/>
</dbReference>
<dbReference type="PANTHER" id="PTHR30349:SF64">
    <property type="entry name" value="PROPHAGE INTEGRASE INTD-RELATED"/>
    <property type="match status" value="1"/>
</dbReference>
<proteinExistence type="predicted"/>
<dbReference type="InterPro" id="IPR050090">
    <property type="entry name" value="Tyrosine_recombinase_XerCD"/>
</dbReference>
<organism evidence="5 6">
    <name type="scientific">Microbacterium aquimaris</name>
    <dbReference type="NCBI Taxonomy" id="459816"/>
    <lineage>
        <taxon>Bacteria</taxon>
        <taxon>Bacillati</taxon>
        <taxon>Actinomycetota</taxon>
        <taxon>Actinomycetes</taxon>
        <taxon>Micrococcales</taxon>
        <taxon>Microbacteriaceae</taxon>
        <taxon>Microbacterium</taxon>
    </lineage>
</organism>
<sequence length="470" mass="53209">MDDAALSASSQPLMAATTRGPSIPIGTPYLLGTKFEYDIALNAFFYSASMLASRMTTRVGYARDLTAFLNFLTRNRGNRGWRDTTADDLKAYYAWRREDPLGPRVSASSWDRELAALNRFFSWQAREKTIPQNPIPQRQRRKYHARNSPRWGEDVTPAMLSHGGRRAKVEWLPSASYRVWRDIGVRGYGPDGRRDDAFRGRWASRNATFTDMLIRTGLRLTEQASLLTVELPAPSRTNGYHRFYLPRGIAKGGSERWIYVPSGVLHDLHEYVATDRAQIIERARKSGRYVPRHGALVVEPNARYATAYGTSQRVKLELLTPDERRQTLVEANGGFEPAALWLSESGDPMAVSSWKGIFLRASSRCVAQGVALSASAHLLRHSFAVITLEQLQRGHIDALRSLSLGQRTQYVRVFGEPMDWVRIRLGHRSVETTHIYLHALAELEMQTRMALIPDEWEDARDPHLVAKDSA</sequence>
<dbReference type="InterPro" id="IPR010998">
    <property type="entry name" value="Integrase_recombinase_N"/>
</dbReference>
<dbReference type="InterPro" id="IPR004107">
    <property type="entry name" value="Integrase_SAM-like_N"/>
</dbReference>
<gene>
    <name evidence="5" type="ORF">R2Q92_09940</name>
</gene>
<comment type="caution">
    <text evidence="5">The sequence shown here is derived from an EMBL/GenBank/DDBJ whole genome shotgun (WGS) entry which is preliminary data.</text>
</comment>
<dbReference type="Pfam" id="PF02899">
    <property type="entry name" value="Phage_int_SAM_1"/>
    <property type="match status" value="1"/>
</dbReference>
<evidence type="ECO:0000256" key="2">
    <source>
        <dbReference type="ARBA" id="ARBA00023172"/>
    </source>
</evidence>
<evidence type="ECO:0000259" key="4">
    <source>
        <dbReference type="PROSITE" id="PS51900"/>
    </source>
</evidence>
<keyword evidence="2" id="KW-0233">DNA recombination</keyword>
<feature type="domain" description="Core-binding (CB)" evidence="4">
    <location>
        <begin position="41"/>
        <end position="125"/>
    </location>
</feature>
<evidence type="ECO:0000313" key="5">
    <source>
        <dbReference type="EMBL" id="MDZ8162162.1"/>
    </source>
</evidence>
<dbReference type="EMBL" id="JAWJYN010000002">
    <property type="protein sequence ID" value="MDZ8162162.1"/>
    <property type="molecule type" value="Genomic_DNA"/>
</dbReference>
<evidence type="ECO:0000313" key="6">
    <source>
        <dbReference type="Proteomes" id="UP001291912"/>
    </source>
</evidence>
<keyword evidence="1 3" id="KW-0238">DNA-binding</keyword>
<dbReference type="PROSITE" id="PS51900">
    <property type="entry name" value="CB"/>
    <property type="match status" value="1"/>
</dbReference>
<dbReference type="SUPFAM" id="SSF47823">
    <property type="entry name" value="lambda integrase-like, N-terminal domain"/>
    <property type="match status" value="1"/>
</dbReference>
<evidence type="ECO:0000256" key="1">
    <source>
        <dbReference type="ARBA" id="ARBA00023125"/>
    </source>
</evidence>
<accession>A0ABU5N844</accession>
<name>A0ABU5N844_9MICO</name>
<dbReference type="InterPro" id="IPR013762">
    <property type="entry name" value="Integrase-like_cat_sf"/>
</dbReference>
<dbReference type="Proteomes" id="UP001291912">
    <property type="component" value="Unassembled WGS sequence"/>
</dbReference>
<dbReference type="Gene3D" id="1.10.150.130">
    <property type="match status" value="1"/>
</dbReference>
<protein>
    <submittedName>
        <fullName evidence="5">Site-specific integrase</fullName>
    </submittedName>
</protein>
<evidence type="ECO:0000256" key="3">
    <source>
        <dbReference type="PROSITE-ProRule" id="PRU01248"/>
    </source>
</evidence>
<dbReference type="Gene3D" id="1.10.443.10">
    <property type="entry name" value="Intergrase catalytic core"/>
    <property type="match status" value="1"/>
</dbReference>